<dbReference type="Proteomes" id="UP001596150">
    <property type="component" value="Unassembled WGS sequence"/>
</dbReference>
<keyword evidence="4" id="KW-1185">Reference proteome</keyword>
<dbReference type="EMBL" id="JBHSML010000033">
    <property type="protein sequence ID" value="MFC5519217.1"/>
    <property type="molecule type" value="Genomic_DNA"/>
</dbReference>
<feature type="chain" id="PRO_5046792539" evidence="1">
    <location>
        <begin position="23"/>
        <end position="339"/>
    </location>
</feature>
<evidence type="ECO:0000313" key="3">
    <source>
        <dbReference type="EMBL" id="MFC5519217.1"/>
    </source>
</evidence>
<feature type="signal peptide" evidence="1">
    <location>
        <begin position="1"/>
        <end position="22"/>
    </location>
</feature>
<reference evidence="4" key="1">
    <citation type="journal article" date="2019" name="Int. J. Syst. Evol. Microbiol.">
        <title>The Global Catalogue of Microorganisms (GCM) 10K type strain sequencing project: providing services to taxonomists for standard genome sequencing and annotation.</title>
        <authorList>
            <consortium name="The Broad Institute Genomics Platform"/>
            <consortium name="The Broad Institute Genome Sequencing Center for Infectious Disease"/>
            <person name="Wu L."/>
            <person name="Ma J."/>
        </authorList>
    </citation>
    <scope>NUCLEOTIDE SEQUENCE [LARGE SCALE GENOMIC DNA]</scope>
    <source>
        <strain evidence="4">KACC 12633</strain>
    </source>
</reference>
<comment type="caution">
    <text evidence="3">The sequence shown here is derived from an EMBL/GenBank/DDBJ whole genome shotgun (WGS) entry which is preliminary data.</text>
</comment>
<evidence type="ECO:0000259" key="2">
    <source>
        <dbReference type="Pfam" id="PF07995"/>
    </source>
</evidence>
<evidence type="ECO:0000313" key="4">
    <source>
        <dbReference type="Proteomes" id="UP001596150"/>
    </source>
</evidence>
<evidence type="ECO:0000256" key="1">
    <source>
        <dbReference type="SAM" id="SignalP"/>
    </source>
</evidence>
<name>A0ABW0Q541_9HYPH</name>
<accession>A0ABW0Q541</accession>
<protein>
    <submittedName>
        <fullName evidence="3">PQQ-dependent sugar dehydrogenase</fullName>
    </submittedName>
</protein>
<dbReference type="InterPro" id="IPR011042">
    <property type="entry name" value="6-blade_b-propeller_TolB-like"/>
</dbReference>
<keyword evidence="1" id="KW-0732">Signal</keyword>
<feature type="domain" description="Glucose/Sorbosone dehydrogenase" evidence="2">
    <location>
        <begin position="37"/>
        <end position="322"/>
    </location>
</feature>
<dbReference type="RefSeq" id="WP_266345994.1">
    <property type="nucleotide sequence ID" value="NZ_JAPKNH010000012.1"/>
</dbReference>
<dbReference type="InterPro" id="IPR011041">
    <property type="entry name" value="Quinoprot_gluc/sorb_DH_b-prop"/>
</dbReference>
<dbReference type="InterPro" id="IPR012938">
    <property type="entry name" value="Glc/Sorbosone_DH"/>
</dbReference>
<proteinExistence type="predicted"/>
<gene>
    <name evidence="3" type="ORF">ACFPP9_25860</name>
</gene>
<dbReference type="Gene3D" id="2.120.10.30">
    <property type="entry name" value="TolB, C-terminal domain"/>
    <property type="match status" value="1"/>
</dbReference>
<dbReference type="SUPFAM" id="SSF50952">
    <property type="entry name" value="Soluble quinoprotein glucose dehydrogenase"/>
    <property type="match status" value="1"/>
</dbReference>
<sequence>MLAKTLIAALTIAAFTATITHAQDSRGRDVTVVAEGLDYPWNIASDGGRIFLTEKAGNVLILTDGRMSRGSLITTEPIETDGGRGLLGMALAPDFAISGTAYFYHSTASGNRVIAARQEGEAWREVGVLLDGIPGHRLYNGGRIEFGPDGLLYVTTGWTENPDAPQDVASLAGKILRIQPDGGIPGDNPFPGSPVWTLGHRNPQGIAWDEAGRMFAAEHGQSALDEVNLIEKGGNYGWPLAQGDERREGLTPPLTHSGTSTWAPSGIAVSGDKLFMAALGGRGIEILSTRSGERIDGIDVGERVRDIAVVDGAIYAITTNRSPRASGPSRDRLLRISPD</sequence>
<organism evidence="3 4">
    <name type="scientific">Kaistia terrae</name>
    <dbReference type="NCBI Taxonomy" id="537017"/>
    <lineage>
        <taxon>Bacteria</taxon>
        <taxon>Pseudomonadati</taxon>
        <taxon>Pseudomonadota</taxon>
        <taxon>Alphaproteobacteria</taxon>
        <taxon>Hyphomicrobiales</taxon>
        <taxon>Kaistiaceae</taxon>
        <taxon>Kaistia</taxon>
    </lineage>
</organism>
<dbReference type="Pfam" id="PF07995">
    <property type="entry name" value="GSDH"/>
    <property type="match status" value="1"/>
</dbReference>
<dbReference type="PANTHER" id="PTHR19328:SF13">
    <property type="entry name" value="HIPL1 PROTEIN"/>
    <property type="match status" value="1"/>
</dbReference>
<dbReference type="PANTHER" id="PTHR19328">
    <property type="entry name" value="HEDGEHOG-INTERACTING PROTEIN"/>
    <property type="match status" value="1"/>
</dbReference>